<dbReference type="PANTHER" id="PTHR46103:SF1">
    <property type="entry name" value="RRNA METHYLTRANSFERASE 1, MITOCHONDRIAL"/>
    <property type="match status" value="1"/>
</dbReference>
<dbReference type="SUPFAM" id="SSF55315">
    <property type="entry name" value="L30e-like"/>
    <property type="match status" value="1"/>
</dbReference>
<dbReference type="Gene3D" id="3.30.1330.30">
    <property type="match status" value="1"/>
</dbReference>
<proteinExistence type="predicted"/>
<keyword evidence="3" id="KW-1185">Reference proteome</keyword>
<protein>
    <submittedName>
        <fullName evidence="2">Uncharacterized protein</fullName>
    </submittedName>
</protein>
<organism evidence="2 3">
    <name type="scientific">Jimgerdemannia flammicorona</name>
    <dbReference type="NCBI Taxonomy" id="994334"/>
    <lineage>
        <taxon>Eukaryota</taxon>
        <taxon>Fungi</taxon>
        <taxon>Fungi incertae sedis</taxon>
        <taxon>Mucoromycota</taxon>
        <taxon>Mucoromycotina</taxon>
        <taxon>Endogonomycetes</taxon>
        <taxon>Endogonales</taxon>
        <taxon>Endogonaceae</taxon>
        <taxon>Jimgerdemannia</taxon>
    </lineage>
</organism>
<evidence type="ECO:0000313" key="2">
    <source>
        <dbReference type="EMBL" id="RUS30971.1"/>
    </source>
</evidence>
<dbReference type="EMBL" id="RBNJ01003400">
    <property type="protein sequence ID" value="RUS30971.1"/>
    <property type="molecule type" value="Genomic_DNA"/>
</dbReference>
<sequence length="487" mass="55186">MNLNPLLLFQPRALACRSCSPYLNLGLIPVIRHQPYRFPSYPSAKNSPPPDHEYDYIYGHSSVLLALRQARRKPLGLLVQRSIMEDTPKKKIKAIIQAIHKEATRAKIFPVYTDKGDLNNLSNNRPHQVPSSLDYDILLFIYVSCCAQSPPFSTQGYGSYMASNDSEQVCRFKWPSGRSPVWLALDEVQDPQVGWVHTKVDLKPIYVHSFCYPNDNPVFADIHPIHHTELLLTQSCSGIKNERRGYGSHGHLLGFEPAEILDGGLRNCLLFWGSRPMLESLTNDSRYQHISHITGNAIPRLEDHRRRHRRFHQHPGSPRLNRHTGPPAAPAPPSTAGLAARPVHCVTTSRQAACPCAGQRGNRAENKRENIVRPHRVLVSWIVGRVINDDYELRLSGEQWSCSMDIGNEQREAYGIIAPIIIQKSNLPAPLFFLRLVAQHMRHKQPVGLFGNIDRGHVARECMDMVIPRVLDMGNQTFPHVCMRVRD</sequence>
<dbReference type="Proteomes" id="UP000274822">
    <property type="component" value="Unassembled WGS sequence"/>
</dbReference>
<comment type="caution">
    <text evidence="2">The sequence shown here is derived from an EMBL/GenBank/DDBJ whole genome shotgun (WGS) entry which is preliminary data.</text>
</comment>
<dbReference type="AlphaFoldDB" id="A0A433QMG9"/>
<accession>A0A433QMG9</accession>
<dbReference type="InterPro" id="IPR029064">
    <property type="entry name" value="Ribosomal_eL30-like_sf"/>
</dbReference>
<dbReference type="InterPro" id="IPR047182">
    <property type="entry name" value="MRM1"/>
</dbReference>
<dbReference type="GO" id="GO:0016435">
    <property type="term" value="F:rRNA (guanine) methyltransferase activity"/>
    <property type="evidence" value="ECO:0007669"/>
    <property type="project" value="TreeGrafter"/>
</dbReference>
<reference evidence="2 3" key="1">
    <citation type="journal article" date="2018" name="New Phytol.">
        <title>Phylogenomics of Endogonaceae and evolution of mycorrhizas within Mucoromycota.</title>
        <authorList>
            <person name="Chang Y."/>
            <person name="Desiro A."/>
            <person name="Na H."/>
            <person name="Sandor L."/>
            <person name="Lipzen A."/>
            <person name="Clum A."/>
            <person name="Barry K."/>
            <person name="Grigoriev I.V."/>
            <person name="Martin F.M."/>
            <person name="Stajich J.E."/>
            <person name="Smith M.E."/>
            <person name="Bonito G."/>
            <person name="Spatafora J.W."/>
        </authorList>
    </citation>
    <scope>NUCLEOTIDE SEQUENCE [LARGE SCALE GENOMIC DNA]</scope>
    <source>
        <strain evidence="2 3">AD002</strain>
    </source>
</reference>
<feature type="region of interest" description="Disordered" evidence="1">
    <location>
        <begin position="307"/>
        <end position="339"/>
    </location>
</feature>
<evidence type="ECO:0000313" key="3">
    <source>
        <dbReference type="Proteomes" id="UP000274822"/>
    </source>
</evidence>
<gene>
    <name evidence="2" type="ORF">BC938DRAFT_478697</name>
</gene>
<name>A0A433QMG9_9FUNG</name>
<dbReference type="PANTHER" id="PTHR46103">
    <property type="entry name" value="RRNA METHYLTRANSFERASE 1, MITOCHONDRIAL"/>
    <property type="match status" value="1"/>
</dbReference>
<evidence type="ECO:0000256" key="1">
    <source>
        <dbReference type="SAM" id="MobiDB-lite"/>
    </source>
</evidence>